<feature type="non-terminal residue" evidence="2">
    <location>
        <position position="454"/>
    </location>
</feature>
<feature type="region of interest" description="Disordered" evidence="1">
    <location>
        <begin position="1"/>
        <end position="79"/>
    </location>
</feature>
<protein>
    <submittedName>
        <fullName evidence="2">Protein CREBRF</fullName>
    </submittedName>
</protein>
<name>W8B450_CERCA</name>
<gene>
    <name evidence="2" type="primary">U474</name>
</gene>
<evidence type="ECO:0000313" key="2">
    <source>
        <dbReference type="EMBL" id="JAB93347.1"/>
    </source>
</evidence>
<feature type="compositionally biased region" description="Low complexity" evidence="1">
    <location>
        <begin position="1"/>
        <end position="42"/>
    </location>
</feature>
<feature type="region of interest" description="Disordered" evidence="1">
    <location>
        <begin position="164"/>
        <end position="235"/>
    </location>
</feature>
<reference evidence="2" key="2">
    <citation type="journal article" date="2014" name="BMC Genomics">
        <title>A genomic perspective to assessing quality of mass-reared SIT flies used in Mediterranean fruit fly (Ceratitis capitata) eradication in California.</title>
        <authorList>
            <person name="Calla B."/>
            <person name="Hall B."/>
            <person name="Hou S."/>
            <person name="Geib S.M."/>
        </authorList>
    </citation>
    <scope>NUCLEOTIDE SEQUENCE</scope>
</reference>
<organism evidence="2">
    <name type="scientific">Ceratitis capitata</name>
    <name type="common">Mediterranean fruit fly</name>
    <name type="synonym">Tephritis capitata</name>
    <dbReference type="NCBI Taxonomy" id="7213"/>
    <lineage>
        <taxon>Eukaryota</taxon>
        <taxon>Metazoa</taxon>
        <taxon>Ecdysozoa</taxon>
        <taxon>Arthropoda</taxon>
        <taxon>Hexapoda</taxon>
        <taxon>Insecta</taxon>
        <taxon>Pterygota</taxon>
        <taxon>Neoptera</taxon>
        <taxon>Endopterygota</taxon>
        <taxon>Diptera</taxon>
        <taxon>Brachycera</taxon>
        <taxon>Muscomorpha</taxon>
        <taxon>Tephritoidea</taxon>
        <taxon>Tephritidae</taxon>
        <taxon>Ceratitis</taxon>
        <taxon>Ceratitis</taxon>
    </lineage>
</organism>
<feature type="compositionally biased region" description="Polar residues" evidence="1">
    <location>
        <begin position="412"/>
        <end position="432"/>
    </location>
</feature>
<feature type="compositionally biased region" description="Low complexity" evidence="1">
    <location>
        <begin position="440"/>
        <end position="454"/>
    </location>
</feature>
<sequence length="454" mass="49167">QQQQQQQFVNQNPNQNPNFQPNVNINPQNRWMFQANQQQQPGQPRPPFMSGAGGMPPGMAAGGPMGGPQQGPIGGPGQNQNSALISQLSAPPNQTVNPLLAQQQQMRLQMINQQQQQQLQQMHQQQLQQQQQQQHTFAGNNIGGSGGGSIISGSSNVMLTNAISIPRSNNPNQSHNPWSQDSVDTHHHPSPSPLQHHHHHSQHLSNLHHQHSQISSMMSAQQQNNQQQQQQQSLQHTQPRLFVDFSDYGLDVASLDAASLSPTLLQDVSLGVSSPLDGITSNGFYAADASPISNSGSNSIVGSVGTADSASTLLGLNDSIRPGDDGNNSLLFDATGGTPNSSAMWSDISNAIIHTKHEPFTLEDDYIFPIDKAEIQAAGFGDIPEDHFLDVIDNFDELLNSGAGQNDFMLSPGNQHNSTNNLQQLNSPQASPSGGPPMELLQLHKQQLQQQQQQ</sequence>
<proteinExistence type="evidence at transcript level"/>
<evidence type="ECO:0000256" key="1">
    <source>
        <dbReference type="SAM" id="MobiDB-lite"/>
    </source>
</evidence>
<feature type="non-terminal residue" evidence="2">
    <location>
        <position position="1"/>
    </location>
</feature>
<feature type="region of interest" description="Disordered" evidence="1">
    <location>
        <begin position="126"/>
        <end position="149"/>
    </location>
</feature>
<feature type="compositionally biased region" description="Polar residues" evidence="1">
    <location>
        <begin position="164"/>
        <end position="182"/>
    </location>
</feature>
<dbReference type="AlphaFoldDB" id="W8B450"/>
<feature type="compositionally biased region" description="Basic residues" evidence="1">
    <location>
        <begin position="195"/>
        <end position="211"/>
    </location>
</feature>
<reference evidence="2" key="1">
    <citation type="submission" date="2013-07" db="EMBL/GenBank/DDBJ databases">
        <authorList>
            <person name="Geib S."/>
        </authorList>
    </citation>
    <scope>NUCLEOTIDE SEQUENCE</scope>
</reference>
<dbReference type="EMBL" id="GAMC01013208">
    <property type="protein sequence ID" value="JAB93347.1"/>
    <property type="molecule type" value="mRNA"/>
</dbReference>
<feature type="compositionally biased region" description="Low complexity" evidence="1">
    <location>
        <begin position="212"/>
        <end position="235"/>
    </location>
</feature>
<feature type="compositionally biased region" description="Gly residues" evidence="1">
    <location>
        <begin position="51"/>
        <end position="77"/>
    </location>
</feature>
<feature type="region of interest" description="Disordered" evidence="1">
    <location>
        <begin position="406"/>
        <end position="454"/>
    </location>
</feature>
<accession>W8B450</accession>
<dbReference type="OrthoDB" id="8931646at2759"/>